<dbReference type="Gene3D" id="1.20.1530.20">
    <property type="match status" value="1"/>
</dbReference>
<feature type="transmembrane region" description="Helical" evidence="8">
    <location>
        <begin position="223"/>
        <end position="239"/>
    </location>
</feature>
<dbReference type="Proteomes" id="UP000181790">
    <property type="component" value="Unassembled WGS sequence"/>
</dbReference>
<feature type="domain" description="Cation/H+ exchanger transmembrane" evidence="9">
    <location>
        <begin position="25"/>
        <end position="393"/>
    </location>
</feature>
<feature type="transmembrane region" description="Helical" evidence="8">
    <location>
        <begin position="189"/>
        <end position="211"/>
    </location>
</feature>
<evidence type="ECO:0000256" key="1">
    <source>
        <dbReference type="ARBA" id="ARBA00004141"/>
    </source>
</evidence>
<feature type="transmembrane region" description="Helical" evidence="8">
    <location>
        <begin position="337"/>
        <end position="361"/>
    </location>
</feature>
<feature type="transmembrane region" description="Helical" evidence="8">
    <location>
        <begin position="66"/>
        <end position="85"/>
    </location>
</feature>
<feature type="transmembrane region" description="Helical" evidence="8">
    <location>
        <begin position="125"/>
        <end position="145"/>
    </location>
</feature>
<keyword evidence="2" id="KW-0813">Transport</keyword>
<evidence type="ECO:0000256" key="8">
    <source>
        <dbReference type="SAM" id="Phobius"/>
    </source>
</evidence>
<dbReference type="OrthoDB" id="9793589at2"/>
<dbReference type="Pfam" id="PF00999">
    <property type="entry name" value="Na_H_Exchanger"/>
    <property type="match status" value="1"/>
</dbReference>
<evidence type="ECO:0000256" key="2">
    <source>
        <dbReference type="ARBA" id="ARBA00022448"/>
    </source>
</evidence>
<feature type="transmembrane region" description="Helical" evidence="8">
    <location>
        <begin position="154"/>
        <end position="177"/>
    </location>
</feature>
<comment type="subcellular location">
    <subcellularLocation>
        <location evidence="1">Membrane</location>
        <topology evidence="1">Multi-pass membrane protein</topology>
    </subcellularLocation>
</comment>
<keyword evidence="4 8" id="KW-0812">Transmembrane</keyword>
<name>A0A1S2VR56_9BACT</name>
<organism evidence="10 11">
    <name type="scientific">Arsenicibacter rosenii</name>
    <dbReference type="NCBI Taxonomy" id="1750698"/>
    <lineage>
        <taxon>Bacteria</taxon>
        <taxon>Pseudomonadati</taxon>
        <taxon>Bacteroidota</taxon>
        <taxon>Cytophagia</taxon>
        <taxon>Cytophagales</taxon>
        <taxon>Spirosomataceae</taxon>
        <taxon>Arsenicibacter</taxon>
    </lineage>
</organism>
<keyword evidence="7 8" id="KW-0472">Membrane</keyword>
<evidence type="ECO:0000256" key="6">
    <source>
        <dbReference type="ARBA" id="ARBA00023065"/>
    </source>
</evidence>
<keyword evidence="6" id="KW-0406">Ion transport</keyword>
<keyword evidence="5 8" id="KW-1133">Transmembrane helix</keyword>
<protein>
    <submittedName>
        <fullName evidence="10">Sodium:proton antiporter</fullName>
    </submittedName>
</protein>
<sequence>MLFLNIHNLTLPLEDPVLKFLVVLVIILFAPLLLNKIKVPHLLGLIIAGAVIGPNGLNMLARDSSIVVTGTTGLLYIMFLAGLEIDMGDFKRNKWKSLTFGLYTFTIPLVLGYLGAYYLLGFTPLTSILFASLFSSHTLIAYPLVSKMGVAKNLAVNITVGGTMITDILALLVLAVSVGMAQGDVGSAFWIRLSVSLVIFGLIVLLIFPIIGRWFFKRVSDKISQYIFVLVMIYLAALLAELAGVEAIIGAFLAGLALNRLIPHTSSLMNRVEFVGNAIFIPFFLISVGMLIDFSVFFKSLETLKVAALMTLVGVGAKYLAAVATQKTFRLRKEEGGLIFGLSSASAAATLAAVLVGYNIIISETETGEPVRLLNEHVLNGSILMILVSCTVSSFVSMANARKIAETDHENTMAGIPVAGLPAADANQETEHILLAVNYPETVERMVNLALIIKAKANHDQLFALNIINEEKQESSLKNAEKILHEAVHIAAAADVTLTPLTRYDNDVINGINNVIKEKKITDLLIGLDGSKGFSPSFVYNLYNGYLPGGQTNVLVYHAIQPISTIKRHVVILPFRSHTEPGFFYALLRIWNIARNSGAVLSFYGEQDTIDMLQNILRKVTIEAAFTAVSNWREMERAISTIGKDEGLILLMAKRDMVSYMPQMRVIPDMLNNHFTDRNYLLVFPQTADEEVYIEERSVSNHGDFVEIGKIIGKVFR</sequence>
<dbReference type="SUPFAM" id="SSF52402">
    <property type="entry name" value="Adenine nucleotide alpha hydrolases-like"/>
    <property type="match status" value="1"/>
</dbReference>
<feature type="transmembrane region" description="Helical" evidence="8">
    <location>
        <begin position="381"/>
        <end position="401"/>
    </location>
</feature>
<proteinExistence type="predicted"/>
<dbReference type="InterPro" id="IPR038770">
    <property type="entry name" value="Na+/solute_symporter_sf"/>
</dbReference>
<feature type="transmembrane region" description="Helical" evidence="8">
    <location>
        <begin position="97"/>
        <end position="119"/>
    </location>
</feature>
<feature type="transmembrane region" description="Helical" evidence="8">
    <location>
        <begin position="304"/>
        <end position="325"/>
    </location>
</feature>
<dbReference type="AlphaFoldDB" id="A0A1S2VR56"/>
<feature type="transmembrane region" description="Helical" evidence="8">
    <location>
        <begin position="274"/>
        <end position="298"/>
    </location>
</feature>
<dbReference type="PANTHER" id="PTHR43562">
    <property type="entry name" value="NAPA-TYPE SODIUM/HYDROGEN ANTIPORTER"/>
    <property type="match status" value="1"/>
</dbReference>
<evidence type="ECO:0000256" key="4">
    <source>
        <dbReference type="ARBA" id="ARBA00022692"/>
    </source>
</evidence>
<gene>
    <name evidence="10" type="ORF">BLX24_00850</name>
</gene>
<keyword evidence="11" id="KW-1185">Reference proteome</keyword>
<dbReference type="PANTHER" id="PTHR43562:SF4">
    <property type="entry name" value="NA(+)_H(+) ANTIPORTER NHAS5"/>
    <property type="match status" value="1"/>
</dbReference>
<dbReference type="EMBL" id="MORL01000001">
    <property type="protein sequence ID" value="OIN60695.1"/>
    <property type="molecule type" value="Genomic_DNA"/>
</dbReference>
<reference evidence="10 11" key="1">
    <citation type="submission" date="2016-10" db="EMBL/GenBank/DDBJ databases">
        <title>Arsenicibacter rosenii gen. nov., sp. nov., an efficient arsenic-methylating bacterium isolated from an arsenic-contaminated paddy soil.</title>
        <authorList>
            <person name="Huang K."/>
        </authorList>
    </citation>
    <scope>NUCLEOTIDE SEQUENCE [LARGE SCALE GENOMIC DNA]</scope>
    <source>
        <strain evidence="10 11">SM-1</strain>
    </source>
</reference>
<evidence type="ECO:0000313" key="11">
    <source>
        <dbReference type="Proteomes" id="UP000181790"/>
    </source>
</evidence>
<keyword evidence="3" id="KW-0050">Antiport</keyword>
<feature type="transmembrane region" description="Helical" evidence="8">
    <location>
        <begin position="42"/>
        <end position="60"/>
    </location>
</feature>
<accession>A0A1S2VR56</accession>
<evidence type="ECO:0000256" key="3">
    <source>
        <dbReference type="ARBA" id="ARBA00022449"/>
    </source>
</evidence>
<feature type="transmembrane region" description="Helical" evidence="8">
    <location>
        <begin position="17"/>
        <end position="35"/>
    </location>
</feature>
<dbReference type="GO" id="GO:1902600">
    <property type="term" value="P:proton transmembrane transport"/>
    <property type="evidence" value="ECO:0007669"/>
    <property type="project" value="InterPro"/>
</dbReference>
<evidence type="ECO:0000256" key="5">
    <source>
        <dbReference type="ARBA" id="ARBA00022989"/>
    </source>
</evidence>
<feature type="transmembrane region" description="Helical" evidence="8">
    <location>
        <begin position="245"/>
        <end position="262"/>
    </location>
</feature>
<dbReference type="GO" id="GO:0016020">
    <property type="term" value="C:membrane"/>
    <property type="evidence" value="ECO:0007669"/>
    <property type="project" value="UniProtKB-SubCell"/>
</dbReference>
<dbReference type="GO" id="GO:0015297">
    <property type="term" value="F:antiporter activity"/>
    <property type="evidence" value="ECO:0007669"/>
    <property type="project" value="UniProtKB-KW"/>
</dbReference>
<evidence type="ECO:0000313" key="10">
    <source>
        <dbReference type="EMBL" id="OIN60695.1"/>
    </source>
</evidence>
<dbReference type="RefSeq" id="WP_071501195.1">
    <property type="nucleotide sequence ID" value="NZ_MORL01000001.1"/>
</dbReference>
<dbReference type="InterPro" id="IPR006153">
    <property type="entry name" value="Cation/H_exchanger_TM"/>
</dbReference>
<evidence type="ECO:0000259" key="9">
    <source>
        <dbReference type="Pfam" id="PF00999"/>
    </source>
</evidence>
<comment type="caution">
    <text evidence="10">The sequence shown here is derived from an EMBL/GenBank/DDBJ whole genome shotgun (WGS) entry which is preliminary data.</text>
</comment>
<evidence type="ECO:0000256" key="7">
    <source>
        <dbReference type="ARBA" id="ARBA00023136"/>
    </source>
</evidence>